<dbReference type="InterPro" id="IPR014002">
    <property type="entry name" value="Agenet_dom_plant"/>
</dbReference>
<name>A0AAW1HCH5_SAPOF</name>
<dbReference type="InterPro" id="IPR008395">
    <property type="entry name" value="Agenet-like_dom"/>
</dbReference>
<protein>
    <recommendedName>
        <fullName evidence="2">BAH domain-containing protein</fullName>
    </recommendedName>
</protein>
<accession>A0AAW1HCH5</accession>
<gene>
    <name evidence="3" type="ORF">RND81_12G186800</name>
</gene>
<evidence type="ECO:0000313" key="3">
    <source>
        <dbReference type="EMBL" id="KAK9673753.1"/>
    </source>
</evidence>
<reference evidence="3" key="1">
    <citation type="submission" date="2024-03" db="EMBL/GenBank/DDBJ databases">
        <title>WGS assembly of Saponaria officinalis var. Norfolk2.</title>
        <authorList>
            <person name="Jenkins J."/>
            <person name="Shu S."/>
            <person name="Grimwood J."/>
            <person name="Barry K."/>
            <person name="Goodstein D."/>
            <person name="Schmutz J."/>
            <person name="Leebens-Mack J."/>
            <person name="Osbourn A."/>
        </authorList>
    </citation>
    <scope>NUCLEOTIDE SEQUENCE [LARGE SCALE GENOMIC DNA]</scope>
    <source>
        <strain evidence="3">JIC</strain>
    </source>
</reference>
<evidence type="ECO:0000313" key="4">
    <source>
        <dbReference type="Proteomes" id="UP001443914"/>
    </source>
</evidence>
<feature type="region of interest" description="Disordered" evidence="1">
    <location>
        <begin position="521"/>
        <end position="548"/>
    </location>
</feature>
<dbReference type="InterPro" id="IPR043151">
    <property type="entry name" value="BAH_sf"/>
</dbReference>
<dbReference type="InterPro" id="IPR001025">
    <property type="entry name" value="BAH_dom"/>
</dbReference>
<keyword evidence="4" id="KW-1185">Reference proteome</keyword>
<dbReference type="EMBL" id="JBDFQZ010000012">
    <property type="protein sequence ID" value="KAK9673753.1"/>
    <property type="molecule type" value="Genomic_DNA"/>
</dbReference>
<comment type="caution">
    <text evidence="3">The sequence shown here is derived from an EMBL/GenBank/DDBJ whole genome shotgun (WGS) entry which is preliminary data.</text>
</comment>
<organism evidence="3 4">
    <name type="scientific">Saponaria officinalis</name>
    <name type="common">Common soapwort</name>
    <name type="synonym">Lychnis saponaria</name>
    <dbReference type="NCBI Taxonomy" id="3572"/>
    <lineage>
        <taxon>Eukaryota</taxon>
        <taxon>Viridiplantae</taxon>
        <taxon>Streptophyta</taxon>
        <taxon>Embryophyta</taxon>
        <taxon>Tracheophyta</taxon>
        <taxon>Spermatophyta</taxon>
        <taxon>Magnoliopsida</taxon>
        <taxon>eudicotyledons</taxon>
        <taxon>Gunneridae</taxon>
        <taxon>Pentapetalae</taxon>
        <taxon>Caryophyllales</taxon>
        <taxon>Caryophyllaceae</taxon>
        <taxon>Caryophylleae</taxon>
        <taxon>Saponaria</taxon>
    </lineage>
</organism>
<dbReference type="CDD" id="cd04721">
    <property type="entry name" value="BAH_plant_1"/>
    <property type="match status" value="1"/>
</dbReference>
<dbReference type="SMART" id="SM00439">
    <property type="entry name" value="BAH"/>
    <property type="match status" value="1"/>
</dbReference>
<dbReference type="PROSITE" id="PS51038">
    <property type="entry name" value="BAH"/>
    <property type="match status" value="1"/>
</dbReference>
<dbReference type="PANTHER" id="PTHR31917">
    <property type="entry name" value="AGENET DOMAIN-CONTAINING PROTEIN-RELATED"/>
    <property type="match status" value="1"/>
</dbReference>
<evidence type="ECO:0000259" key="2">
    <source>
        <dbReference type="PROSITE" id="PS51038"/>
    </source>
</evidence>
<feature type="compositionally biased region" description="Low complexity" evidence="1">
    <location>
        <begin position="521"/>
        <end position="530"/>
    </location>
</feature>
<feature type="domain" description="BAH" evidence="2">
    <location>
        <begin position="155"/>
        <end position="274"/>
    </location>
</feature>
<dbReference type="SMART" id="SM00743">
    <property type="entry name" value="Agenet"/>
    <property type="match status" value="1"/>
</dbReference>
<dbReference type="Pfam" id="PF01426">
    <property type="entry name" value="BAH"/>
    <property type="match status" value="1"/>
</dbReference>
<dbReference type="Pfam" id="PF05641">
    <property type="entry name" value="Agenet"/>
    <property type="match status" value="1"/>
</dbReference>
<dbReference type="Proteomes" id="UP001443914">
    <property type="component" value="Unassembled WGS sequence"/>
</dbReference>
<proteinExistence type="predicted"/>
<dbReference type="GO" id="GO:0003682">
    <property type="term" value="F:chromatin binding"/>
    <property type="evidence" value="ECO:0007669"/>
    <property type="project" value="InterPro"/>
</dbReference>
<feature type="region of interest" description="Disordered" evidence="1">
    <location>
        <begin position="560"/>
        <end position="611"/>
    </location>
</feature>
<evidence type="ECO:0000256" key="1">
    <source>
        <dbReference type="SAM" id="MobiDB-lite"/>
    </source>
</evidence>
<dbReference type="PANTHER" id="PTHR31917:SF101">
    <property type="entry name" value="OS07G0607300 PROTEIN"/>
    <property type="match status" value="1"/>
</dbReference>
<dbReference type="AlphaFoldDB" id="A0AAW1HCH5"/>
<feature type="compositionally biased region" description="Polar residues" evidence="1">
    <location>
        <begin position="562"/>
        <end position="573"/>
    </location>
</feature>
<dbReference type="Gene3D" id="2.30.30.490">
    <property type="match status" value="1"/>
</dbReference>
<sequence>MSENETCFVEWMEEFVSQERGSRVVHYLLKDSEGNSVLAVVGTERSLRHMVYVVADEFLSYSGTDNPIQAGFKWRSRREVVDWLTSMIAKHEQSEYPGVSTRSFGSSAQHFSVADKMDHRVRNFKQSHSDIVWLGASWTCGKQLKHFPAFCRNDITISVQSFVFVMAKEENRYVAYLEDMYEDKKGQKKVKVRWFHHSQEVKGVVRLRNCHPKEVYITPYTQVISVECVDGPAIVLTREHFEKCIGSFPDGLLGKVHICFRQFRSNKIKPFDLSKLRGYLDQPLISCLDSDTFLNLDSGKGIKRPRDHGSFFTSDDSAEGLQPKKIMRAPVFRNGYSGMCDRKALPSKNVDSRRWHAQLFKVQDKIELLCQDSGIRGCWFRCTILEISRKQIKLEYSDLEDQDGCGKVEEWVPAFRLATPDKLGMRCLERPAIRPHSPVINALDANFEVGDPVDAWWSDGWWEGVVTAVNNGVDGNLQVYAPGENLFLNVPKDKLRISRDWVGGKWIDVKPNRDILSVIAPTSETPTSSTVEADNSAPKTKIDGNADKWVDVKPNGDILSVITPTSEMPTSSAVEKDEEADNSTPKTKIDENAGYPEQASSVGKDDLDDNHVDERSNDIIFQDKCVDVGVGEGGVKADRFSPEVVKSSIPCEDGDEKNAKPDTEVTEIVTITQQGTATASDGDKEAENCAS</sequence>